<accession>A0ACB8BVT1</accession>
<proteinExistence type="predicted"/>
<organism evidence="1 2">
    <name type="scientific">Leucogyrophana mollusca</name>
    <dbReference type="NCBI Taxonomy" id="85980"/>
    <lineage>
        <taxon>Eukaryota</taxon>
        <taxon>Fungi</taxon>
        <taxon>Dikarya</taxon>
        <taxon>Basidiomycota</taxon>
        <taxon>Agaricomycotina</taxon>
        <taxon>Agaricomycetes</taxon>
        <taxon>Agaricomycetidae</taxon>
        <taxon>Boletales</taxon>
        <taxon>Boletales incertae sedis</taxon>
        <taxon>Leucogyrophana</taxon>
    </lineage>
</organism>
<evidence type="ECO:0000313" key="1">
    <source>
        <dbReference type="EMBL" id="KAH7929651.1"/>
    </source>
</evidence>
<dbReference type="EMBL" id="MU266339">
    <property type="protein sequence ID" value="KAH7929651.1"/>
    <property type="molecule type" value="Genomic_DNA"/>
</dbReference>
<sequence>MYNGRPEPEVIANFHDGLSFSKGKLEDALRTVVFDRKAPKSLKDPTVVKREDIDVVVNEFEITRTQAEKALGENGGDLTKTLRALVNS</sequence>
<dbReference type="Proteomes" id="UP000790709">
    <property type="component" value="Unassembled WGS sequence"/>
</dbReference>
<name>A0ACB8BVT1_9AGAM</name>
<gene>
    <name evidence="1" type="ORF">BV22DRAFT_1125568</name>
</gene>
<keyword evidence="2" id="KW-1185">Reference proteome</keyword>
<protein>
    <submittedName>
        <fullName evidence="1">Uncharacterized protein</fullName>
    </submittedName>
</protein>
<reference evidence="1" key="1">
    <citation type="journal article" date="2021" name="New Phytol.">
        <title>Evolutionary innovations through gain and loss of genes in the ectomycorrhizal Boletales.</title>
        <authorList>
            <person name="Wu G."/>
            <person name="Miyauchi S."/>
            <person name="Morin E."/>
            <person name="Kuo A."/>
            <person name="Drula E."/>
            <person name="Varga T."/>
            <person name="Kohler A."/>
            <person name="Feng B."/>
            <person name="Cao Y."/>
            <person name="Lipzen A."/>
            <person name="Daum C."/>
            <person name="Hundley H."/>
            <person name="Pangilinan J."/>
            <person name="Johnson J."/>
            <person name="Barry K."/>
            <person name="LaButti K."/>
            <person name="Ng V."/>
            <person name="Ahrendt S."/>
            <person name="Min B."/>
            <person name="Choi I.G."/>
            <person name="Park H."/>
            <person name="Plett J.M."/>
            <person name="Magnuson J."/>
            <person name="Spatafora J.W."/>
            <person name="Nagy L.G."/>
            <person name="Henrissat B."/>
            <person name="Grigoriev I.V."/>
            <person name="Yang Z.L."/>
            <person name="Xu J."/>
            <person name="Martin F.M."/>
        </authorList>
    </citation>
    <scope>NUCLEOTIDE SEQUENCE</scope>
    <source>
        <strain evidence="1">KUC20120723A-06</strain>
    </source>
</reference>
<evidence type="ECO:0000313" key="2">
    <source>
        <dbReference type="Proteomes" id="UP000790709"/>
    </source>
</evidence>
<comment type="caution">
    <text evidence="1">The sequence shown here is derived from an EMBL/GenBank/DDBJ whole genome shotgun (WGS) entry which is preliminary data.</text>
</comment>